<protein>
    <submittedName>
        <fullName evidence="2">Uncharacterized protein</fullName>
    </submittedName>
</protein>
<feature type="region of interest" description="Disordered" evidence="1">
    <location>
        <begin position="1"/>
        <end position="65"/>
    </location>
</feature>
<dbReference type="Proteomes" id="UP000016201">
    <property type="component" value="Unassembled WGS sequence"/>
</dbReference>
<sequence length="215" mass="23167">MSETTNQTTTDTSTTTTASAPGETTTPATTTVETQATTTPAVETTATTTTEQQQQQTLLGQDQPAEQPIVYADFTMPEGFELNGDDSKVLQELGQQFKMPQEAVQKLVDLGVQMQQRQVQEQQKAIASWVDAAKADAEYGGDKLEANLLTAQRAFSLPRGDKISKILYMSGLGNHPDVIGFMTEVGKLLQPDSITTGQGSNTTTPSLGQLWYGDK</sequence>
<dbReference type="OrthoDB" id="9131103at2"/>
<name>R9B703_9GAMM</name>
<gene>
    <name evidence="2" type="ORF">I593_01521</name>
</gene>
<dbReference type="PATRIC" id="fig|1120927.3.peg.1473"/>
<comment type="caution">
    <text evidence="2">The sequence shown here is derived from an EMBL/GenBank/DDBJ whole genome shotgun (WGS) entry which is preliminary data.</text>
</comment>
<evidence type="ECO:0000256" key="1">
    <source>
        <dbReference type="SAM" id="MobiDB-lite"/>
    </source>
</evidence>
<dbReference type="EMBL" id="AQFM01000036">
    <property type="protein sequence ID" value="EOR08166.1"/>
    <property type="molecule type" value="Genomic_DNA"/>
</dbReference>
<reference evidence="2 3" key="1">
    <citation type="submission" date="2013-03" db="EMBL/GenBank/DDBJ databases">
        <title>The Genome Sequence of Acinetobacter tandoii CIP 107469.</title>
        <authorList>
            <consortium name="The Broad Institute Genome Sequencing Platform"/>
            <consortium name="The Broad Institute Genome Sequencing Center for Infectious Disease"/>
            <person name="Cerqueira G."/>
            <person name="Feldgarden M."/>
            <person name="Courvalin P."/>
            <person name="Perichon B."/>
            <person name="Grillot-Courvalin C."/>
            <person name="Clermont D."/>
            <person name="Rocha E."/>
            <person name="Yoon E.-J."/>
            <person name="Nemec A."/>
            <person name="Walker B."/>
            <person name="Young S.K."/>
            <person name="Zeng Q."/>
            <person name="Gargeya S."/>
            <person name="Fitzgerald M."/>
            <person name="Haas B."/>
            <person name="Abouelleil A."/>
            <person name="Alvarado L."/>
            <person name="Arachchi H.M."/>
            <person name="Berlin A.M."/>
            <person name="Chapman S.B."/>
            <person name="Dewar J."/>
            <person name="Goldberg J."/>
            <person name="Griggs A."/>
            <person name="Gujja S."/>
            <person name="Hansen M."/>
            <person name="Howarth C."/>
            <person name="Imamovic A."/>
            <person name="Larimer J."/>
            <person name="McCowan C."/>
            <person name="Murphy C."/>
            <person name="Neiman D."/>
            <person name="Pearson M."/>
            <person name="Priest M."/>
            <person name="Roberts A."/>
            <person name="Saif S."/>
            <person name="Shea T."/>
            <person name="Sisk P."/>
            <person name="Sykes S."/>
            <person name="Wortman J."/>
            <person name="Nusbaum C."/>
            <person name="Birren B."/>
        </authorList>
    </citation>
    <scope>NUCLEOTIDE SEQUENCE [LARGE SCALE GENOMIC DNA]</scope>
    <source>
        <strain evidence="2 3">CIP 107469</strain>
    </source>
</reference>
<dbReference type="AlphaFoldDB" id="R9B703"/>
<keyword evidence="3" id="KW-1185">Reference proteome</keyword>
<proteinExistence type="predicted"/>
<organism evidence="2 3">
    <name type="scientific">Acinetobacter tandoii DSM 14970 = CIP 107469</name>
    <dbReference type="NCBI Taxonomy" id="1120927"/>
    <lineage>
        <taxon>Bacteria</taxon>
        <taxon>Pseudomonadati</taxon>
        <taxon>Pseudomonadota</taxon>
        <taxon>Gammaproteobacteria</taxon>
        <taxon>Moraxellales</taxon>
        <taxon>Moraxellaceae</taxon>
        <taxon>Acinetobacter</taxon>
    </lineage>
</organism>
<accession>R9B703</accession>
<dbReference type="eggNOG" id="ENOG5031PR8">
    <property type="taxonomic scope" value="Bacteria"/>
</dbReference>
<dbReference type="RefSeq" id="WP_016166606.1">
    <property type="nucleotide sequence ID" value="NZ_JHZG01000011.1"/>
</dbReference>
<evidence type="ECO:0000313" key="3">
    <source>
        <dbReference type="Proteomes" id="UP000016201"/>
    </source>
</evidence>
<evidence type="ECO:0000313" key="2">
    <source>
        <dbReference type="EMBL" id="EOR08166.1"/>
    </source>
</evidence>